<keyword evidence="4 5" id="KW-0067">ATP-binding</keyword>
<feature type="domain" description="UvrD-like helicase ATP-binding" evidence="6">
    <location>
        <begin position="124"/>
        <end position="440"/>
    </location>
</feature>
<evidence type="ECO:0000259" key="6">
    <source>
        <dbReference type="PROSITE" id="PS51198"/>
    </source>
</evidence>
<proteinExistence type="predicted"/>
<dbReference type="Pfam" id="PF13245">
    <property type="entry name" value="AAA_19"/>
    <property type="match status" value="1"/>
</dbReference>
<dbReference type="Gene3D" id="3.40.50.300">
    <property type="entry name" value="P-loop containing nucleotide triphosphate hydrolases"/>
    <property type="match status" value="1"/>
</dbReference>
<sequence length="1058" mass="120740">MAGYRLLKHRHYEDTAARLPESIRRKALWAQVLLGTRGRTPNVKSTTGYNARWRRTPVQGYHYYLWWIPLSESELAARGINGEAASTILVHSIRHHDETDEPLLLRSLEEFEEAPLETLDPRFEEQTAVSHQVQLAPVVPATVKGLPGSGKTVALFYLVRDLVLEQGLEHLLYITYTSRLKRAAREFLVAQSPELTRRVHIRTLTELGKELTELPAALDPMVEAEAFRRFLERQPAGMVGIWRRYPLALYTEIRAHILGRTFPPEYPLPERRIAEAVFTEGRFDVEAYARARGFSLETATAAVRIAERLRGDRFFLDQVAAKKALTLLRQADAKAKYKLPTWLRAIDGLVIDEVQDLTLLQIAFLAELARMRGRERALPFVVAGDESQIVQPSGFDWGITKDLLRETLGANPQEFEFRHPRRSPRNLAYVIDNAWNFYTHLPKPLRPSANRQSFVDDAGVELSALSHSPDALEENGRLLICPLPEIMQQDTPEAERRWREFLAELAELPGRALIDLIGRLPRTLEGNQAEEILFNVREIKGLERNTVLILGLNTLYERAMDLIHAAEENKEMPPLLEARRLIDEMRVAISRSTDKLIFLESPQAPVFKELGIEPFDSHHRISWDGLRDLLRTEQMSEIEVIEGYLDEVDDLIERRRWEQARARNRRAYEFAVQIEDRALQCDAQAQYVQIFLYEAAAYLEQAQLEEALRLNRQARTLAAELGDPTLIDEADEQRDALRGAVESRLHALITRQADLAANPAAFYEELRRFAPLVEPLEDAKLLSAFDEAQLAAGWRLGEHLLQRGPEASARLATLFEELASVMARERDETGARLARIVAGRYASLPHAVPLEREQVQALLHCIDEYLRLAAPLRLERAAYVFVAAWLEESYASLGEERGLYYDWAVRAERYNTLVGYPELDDRLWDLENRVELVEGPNWMTESQDPDVLRFGAFIAAYHDQPHDASIAWEKLGELELAIYQARKAGELERAYHLMRQARQAIPDAFSTAVKLARQAEQLIHKSQELTEGERRALSERLTSLLAALAVAPENDEFDGSES</sequence>
<evidence type="ECO:0000256" key="2">
    <source>
        <dbReference type="ARBA" id="ARBA00022801"/>
    </source>
</evidence>
<evidence type="ECO:0000313" key="7">
    <source>
        <dbReference type="EMBL" id="HDX33281.1"/>
    </source>
</evidence>
<evidence type="ECO:0000256" key="3">
    <source>
        <dbReference type="ARBA" id="ARBA00022806"/>
    </source>
</evidence>
<dbReference type="GO" id="GO:0004386">
    <property type="term" value="F:helicase activity"/>
    <property type="evidence" value="ECO:0007669"/>
    <property type="project" value="UniProtKB-UniRule"/>
</dbReference>
<keyword evidence="2 5" id="KW-0378">Hydrolase</keyword>
<comment type="caution">
    <text evidence="7">The sequence shown here is derived from an EMBL/GenBank/DDBJ whole genome shotgun (WGS) entry which is preliminary data.</text>
</comment>
<keyword evidence="3 5" id="KW-0347">Helicase</keyword>
<keyword evidence="1 5" id="KW-0547">Nucleotide-binding</keyword>
<dbReference type="InterPro" id="IPR027417">
    <property type="entry name" value="P-loop_NTPase"/>
</dbReference>
<dbReference type="GO" id="GO:0016787">
    <property type="term" value="F:hydrolase activity"/>
    <property type="evidence" value="ECO:0007669"/>
    <property type="project" value="UniProtKB-UniRule"/>
</dbReference>
<dbReference type="EMBL" id="DSMG01000184">
    <property type="protein sequence ID" value="HDX33281.1"/>
    <property type="molecule type" value="Genomic_DNA"/>
</dbReference>
<dbReference type="InterPro" id="IPR014016">
    <property type="entry name" value="UvrD-like_ATP-bd"/>
</dbReference>
<gene>
    <name evidence="7" type="ORF">ENQ20_17605</name>
</gene>
<dbReference type="SUPFAM" id="SSF52540">
    <property type="entry name" value="P-loop containing nucleoside triphosphate hydrolases"/>
    <property type="match status" value="1"/>
</dbReference>
<protein>
    <recommendedName>
        <fullName evidence="6">UvrD-like helicase ATP-binding domain-containing protein</fullName>
    </recommendedName>
</protein>
<reference evidence="7" key="1">
    <citation type="journal article" date="2020" name="mSystems">
        <title>Genome- and Community-Level Interaction Insights into Carbon Utilization and Element Cycling Functions of Hydrothermarchaeota in Hydrothermal Sediment.</title>
        <authorList>
            <person name="Zhou Z."/>
            <person name="Liu Y."/>
            <person name="Xu W."/>
            <person name="Pan J."/>
            <person name="Luo Z.H."/>
            <person name="Li M."/>
        </authorList>
    </citation>
    <scope>NUCLEOTIDE SEQUENCE [LARGE SCALE GENOMIC DNA]</scope>
    <source>
        <strain evidence="7">SpSt-289</strain>
    </source>
</reference>
<evidence type="ECO:0000256" key="5">
    <source>
        <dbReference type="PROSITE-ProRule" id="PRU00560"/>
    </source>
</evidence>
<name>A0A7C1JJV4_9CHLR</name>
<evidence type="ECO:0000256" key="1">
    <source>
        <dbReference type="ARBA" id="ARBA00022741"/>
    </source>
</evidence>
<dbReference type="GO" id="GO:0005524">
    <property type="term" value="F:ATP binding"/>
    <property type="evidence" value="ECO:0007669"/>
    <property type="project" value="UniProtKB-UniRule"/>
</dbReference>
<organism evidence="7">
    <name type="scientific">Caldilinea aerophila</name>
    <dbReference type="NCBI Taxonomy" id="133453"/>
    <lineage>
        <taxon>Bacteria</taxon>
        <taxon>Bacillati</taxon>
        <taxon>Chloroflexota</taxon>
        <taxon>Caldilineae</taxon>
        <taxon>Caldilineales</taxon>
        <taxon>Caldilineaceae</taxon>
        <taxon>Caldilinea</taxon>
    </lineage>
</organism>
<feature type="binding site" evidence="5">
    <location>
        <begin position="145"/>
        <end position="152"/>
    </location>
    <ligand>
        <name>ATP</name>
        <dbReference type="ChEBI" id="CHEBI:30616"/>
    </ligand>
</feature>
<evidence type="ECO:0000256" key="4">
    <source>
        <dbReference type="ARBA" id="ARBA00022840"/>
    </source>
</evidence>
<dbReference type="AlphaFoldDB" id="A0A7C1JJV4"/>
<accession>A0A7C1JJV4</accession>
<dbReference type="PROSITE" id="PS51198">
    <property type="entry name" value="UVRD_HELICASE_ATP_BIND"/>
    <property type="match status" value="1"/>
</dbReference>